<feature type="region of interest" description="Disordered" evidence="1">
    <location>
        <begin position="15"/>
        <end position="62"/>
    </location>
</feature>
<sequence length="62" mass="6500">CTSYRFSPRFATTRAADLAPRSTASSATSSHTGSVGSPRTAARPPKVCGTWPAAARTTRSWS</sequence>
<name>A0A6J4LBM6_9BACT</name>
<dbReference type="AlphaFoldDB" id="A0A6J4LBM6"/>
<reference evidence="2" key="1">
    <citation type="submission" date="2020-02" db="EMBL/GenBank/DDBJ databases">
        <authorList>
            <person name="Meier V. D."/>
        </authorList>
    </citation>
    <scope>NUCLEOTIDE SEQUENCE</scope>
    <source>
        <strain evidence="2">AVDCRST_MAG11</strain>
    </source>
</reference>
<feature type="non-terminal residue" evidence="2">
    <location>
        <position position="1"/>
    </location>
</feature>
<gene>
    <name evidence="2" type="ORF">AVDCRST_MAG11-2340</name>
</gene>
<dbReference type="EMBL" id="CADCTU010000534">
    <property type="protein sequence ID" value="CAA9328135.1"/>
    <property type="molecule type" value="Genomic_DNA"/>
</dbReference>
<proteinExistence type="predicted"/>
<feature type="non-terminal residue" evidence="2">
    <location>
        <position position="62"/>
    </location>
</feature>
<protein>
    <submittedName>
        <fullName evidence="2">Uncharacterized protein</fullName>
    </submittedName>
</protein>
<evidence type="ECO:0000313" key="2">
    <source>
        <dbReference type="EMBL" id="CAA9328135.1"/>
    </source>
</evidence>
<organism evidence="2">
    <name type="scientific">uncultured Gemmatimonadaceae bacterium</name>
    <dbReference type="NCBI Taxonomy" id="246130"/>
    <lineage>
        <taxon>Bacteria</taxon>
        <taxon>Pseudomonadati</taxon>
        <taxon>Gemmatimonadota</taxon>
        <taxon>Gemmatimonadia</taxon>
        <taxon>Gemmatimonadales</taxon>
        <taxon>Gemmatimonadaceae</taxon>
        <taxon>environmental samples</taxon>
    </lineage>
</organism>
<accession>A0A6J4LBM6</accession>
<feature type="compositionally biased region" description="Low complexity" evidence="1">
    <location>
        <begin position="22"/>
        <end position="37"/>
    </location>
</feature>
<evidence type="ECO:0000256" key="1">
    <source>
        <dbReference type="SAM" id="MobiDB-lite"/>
    </source>
</evidence>